<evidence type="ECO:0000313" key="11">
    <source>
        <dbReference type="EMBL" id="KAG7465752.1"/>
    </source>
</evidence>
<protein>
    <recommendedName>
        <fullName evidence="4">Centrosomal protein kizuna</fullName>
    </recommendedName>
    <alternativeName>
        <fullName evidence="9">Polo-like kinase 1 substrate 1</fullName>
    </alternativeName>
</protein>
<reference evidence="11" key="1">
    <citation type="submission" date="2021-01" db="EMBL/GenBank/DDBJ databases">
        <authorList>
            <person name="Zahm M."/>
            <person name="Roques C."/>
            <person name="Cabau C."/>
            <person name="Klopp C."/>
            <person name="Donnadieu C."/>
            <person name="Jouanno E."/>
            <person name="Lampietro C."/>
            <person name="Louis A."/>
            <person name="Herpin A."/>
            <person name="Echchiki A."/>
            <person name="Berthelot C."/>
            <person name="Parey E."/>
            <person name="Roest-Crollius H."/>
            <person name="Braasch I."/>
            <person name="Postlethwait J."/>
            <person name="Bobe J."/>
            <person name="Montfort J."/>
            <person name="Bouchez O."/>
            <person name="Begum T."/>
            <person name="Mejri S."/>
            <person name="Adams A."/>
            <person name="Chen W.-J."/>
            <person name="Guiguen Y."/>
        </authorList>
    </citation>
    <scope>NUCLEOTIDE SEQUENCE</scope>
    <source>
        <strain evidence="11">YG-15Mar2019-1</strain>
        <tissue evidence="11">Brain</tissue>
    </source>
</reference>
<keyword evidence="12" id="KW-1185">Reference proteome</keyword>
<dbReference type="EMBL" id="JAFDVH010000013">
    <property type="protein sequence ID" value="KAG7465752.1"/>
    <property type="molecule type" value="Genomic_DNA"/>
</dbReference>
<sequence length="708" mass="77106">MAFCEKGYFEKIGKLQQDLHESEKRRFELERELLAFRRSEKRISQIRNGKLRGYLKEICERENRAKTRNLELRKDMERIELHMKELRSSQITLHQKKEKVLQGPACKNASLPLTRGLYQPATIFMGRQTAKVSSDEAPAARTAFIQPAKPDWFSKAAEWPESGVQSDSKILQKDADDVLDGGHFSAGRKKSERHGRTAAAVDFTATVTGLGVESFASAVTLKAAEEVVPPPTGLSCNAAESPPVERGLAASSNYKTREDGGGSVPQGSSPKLHPAKECQGSTDVQSDGIPSSSVDIDPSVNTESELSLTLSDDEDVAFSPEDLAHLNARSKNTGIPRGTGHRNNSAHAGAKDIEGSEVGEESRQDVAPLPSEPVVLGRSLEGFSHLLESIEERLHESARKPYGISSISQPNLSRLISLCDGKAGLNDEDLEVCGAAVLHQLQRLSWSVSKGCLLPGEIVSANWTSAEDRKIRSSLPPDGAQLWDRWFQHVLTLQERGGFTADQIVELFTPCLVEKNASYLDKAKVLLRSLLEEACGGLASAGSGESVGGPPSLLNDAQIQAARPARWPDTHRSAVQGLQSGEEDSEEESFVESIPIRETKAYQLLKQSATQQTRQSSQEEEDGLDVLASGVVPDRPAEHAGKDKLSDTSSSLSQEGPVRSGKTSKKTVPAVQSKAFWGESDDSNTDIEAALRPRSRSTTNDDFDDFYD</sequence>
<evidence type="ECO:0000256" key="10">
    <source>
        <dbReference type="SAM" id="MobiDB-lite"/>
    </source>
</evidence>
<accession>A0A9D3PS82</accession>
<dbReference type="PANTHER" id="PTHR16299">
    <property type="entry name" value="CENTROSOMAL PROTEIN KIZUNA"/>
    <property type="match status" value="1"/>
</dbReference>
<gene>
    <name evidence="11" type="ORF">MATL_G00156890</name>
</gene>
<dbReference type="PANTHER" id="PTHR16299:SF2">
    <property type="entry name" value="CENTROSOMAL PROTEIN KIZUNA"/>
    <property type="match status" value="1"/>
</dbReference>
<feature type="compositionally biased region" description="Basic and acidic residues" evidence="10">
    <location>
        <begin position="635"/>
        <end position="646"/>
    </location>
</feature>
<evidence type="ECO:0000256" key="8">
    <source>
        <dbReference type="ARBA" id="ARBA00024919"/>
    </source>
</evidence>
<feature type="region of interest" description="Disordered" evidence="10">
    <location>
        <begin position="633"/>
        <end position="708"/>
    </location>
</feature>
<feature type="region of interest" description="Disordered" evidence="10">
    <location>
        <begin position="560"/>
        <end position="593"/>
    </location>
</feature>
<organism evidence="11 12">
    <name type="scientific">Megalops atlanticus</name>
    <name type="common">Tarpon</name>
    <name type="synonym">Clupea gigantea</name>
    <dbReference type="NCBI Taxonomy" id="7932"/>
    <lineage>
        <taxon>Eukaryota</taxon>
        <taxon>Metazoa</taxon>
        <taxon>Chordata</taxon>
        <taxon>Craniata</taxon>
        <taxon>Vertebrata</taxon>
        <taxon>Euteleostomi</taxon>
        <taxon>Actinopterygii</taxon>
        <taxon>Neopterygii</taxon>
        <taxon>Teleostei</taxon>
        <taxon>Elopiformes</taxon>
        <taxon>Megalopidae</taxon>
        <taxon>Megalops</taxon>
    </lineage>
</organism>
<feature type="compositionally biased region" description="Polar residues" evidence="10">
    <location>
        <begin position="279"/>
        <end position="307"/>
    </location>
</feature>
<evidence type="ECO:0000256" key="6">
    <source>
        <dbReference type="ARBA" id="ARBA00023212"/>
    </source>
</evidence>
<evidence type="ECO:0000256" key="4">
    <source>
        <dbReference type="ARBA" id="ARBA00013872"/>
    </source>
</evidence>
<evidence type="ECO:0000313" key="12">
    <source>
        <dbReference type="Proteomes" id="UP001046870"/>
    </source>
</evidence>
<feature type="compositionally biased region" description="Acidic residues" evidence="10">
    <location>
        <begin position="581"/>
        <end position="590"/>
    </location>
</feature>
<evidence type="ECO:0000256" key="1">
    <source>
        <dbReference type="ARBA" id="ARBA00004120"/>
    </source>
</evidence>
<keyword evidence="6" id="KW-0206">Cytoskeleton</keyword>
<feature type="region of interest" description="Disordered" evidence="10">
    <location>
        <begin position="324"/>
        <end position="371"/>
    </location>
</feature>
<comment type="subcellular location">
    <subcellularLocation>
        <location evidence="1">Cytoplasm</location>
        <location evidence="1">Cytoskeleton</location>
        <location evidence="1">Cilium basal body</location>
    </subcellularLocation>
    <subcellularLocation>
        <location evidence="2">Cytoplasm</location>
        <location evidence="2">Cytoskeleton</location>
        <location evidence="2">Microtubule organizing center</location>
        <location evidence="2">Centrosome</location>
    </subcellularLocation>
</comment>
<comment type="similarity">
    <text evidence="3">Belongs to the kizuna family.</text>
</comment>
<name>A0A9D3PS82_MEGAT</name>
<dbReference type="OrthoDB" id="8015657at2759"/>
<evidence type="ECO:0000256" key="3">
    <source>
        <dbReference type="ARBA" id="ARBA00010767"/>
    </source>
</evidence>
<dbReference type="AlphaFoldDB" id="A0A9D3PS82"/>
<proteinExistence type="inferred from homology"/>
<dbReference type="InterPro" id="IPR026742">
    <property type="entry name" value="Centrosomal_kizuma"/>
</dbReference>
<keyword evidence="7" id="KW-0966">Cell projection</keyword>
<keyword evidence="5" id="KW-0963">Cytoplasm</keyword>
<evidence type="ECO:0000256" key="9">
    <source>
        <dbReference type="ARBA" id="ARBA00031153"/>
    </source>
</evidence>
<comment type="function">
    <text evidence="8">Centrosomal protein required for establishing a robust mitotic centrosome architecture that can endure the forces that converge on the centrosomes during spindle formation. Required for stabilizing the expanded pericentriolar material around the centriole.</text>
</comment>
<evidence type="ECO:0000256" key="2">
    <source>
        <dbReference type="ARBA" id="ARBA00004300"/>
    </source>
</evidence>
<feature type="region of interest" description="Disordered" evidence="10">
    <location>
        <begin position="228"/>
        <end position="247"/>
    </location>
</feature>
<dbReference type="GO" id="GO:0007051">
    <property type="term" value="P:spindle organization"/>
    <property type="evidence" value="ECO:0007669"/>
    <property type="project" value="InterPro"/>
</dbReference>
<feature type="compositionally biased region" description="Basic and acidic residues" evidence="10">
    <location>
        <begin position="349"/>
        <end position="364"/>
    </location>
</feature>
<dbReference type="Proteomes" id="UP001046870">
    <property type="component" value="Chromosome 13"/>
</dbReference>
<dbReference type="GO" id="GO:0005813">
    <property type="term" value="C:centrosome"/>
    <property type="evidence" value="ECO:0007669"/>
    <property type="project" value="UniProtKB-SubCell"/>
</dbReference>
<evidence type="ECO:0000256" key="7">
    <source>
        <dbReference type="ARBA" id="ARBA00023273"/>
    </source>
</evidence>
<feature type="region of interest" description="Disordered" evidence="10">
    <location>
        <begin position="253"/>
        <end position="307"/>
    </location>
</feature>
<evidence type="ECO:0000256" key="5">
    <source>
        <dbReference type="ARBA" id="ARBA00022490"/>
    </source>
</evidence>
<comment type="caution">
    <text evidence="11">The sequence shown here is derived from an EMBL/GenBank/DDBJ whole genome shotgun (WGS) entry which is preliminary data.</text>
</comment>